<dbReference type="STRING" id="396014.BF93_12575"/>
<evidence type="ECO:0000313" key="2">
    <source>
        <dbReference type="EMBL" id="EWS82421.1"/>
    </source>
</evidence>
<protein>
    <submittedName>
        <fullName evidence="2">Lysophospholipase</fullName>
    </submittedName>
</protein>
<dbReference type="Pfam" id="PF12146">
    <property type="entry name" value="Hydrolase_4"/>
    <property type="match status" value="1"/>
</dbReference>
<sequence>MSNGVITSDFTLAGHAGTIVGTSWRLERPRWIAVLVHGYGEHVGRYGWVAARLNEAGASVYAADHAGHGRSDGERVLIRDFEPVVEDVDRVLDHALEQDPGLPVALIGHSMGGMIAARSTQRFGARLAATVLTGPVLGRWETIEELLALPSIPHTPIDPDTLSRDPEVGAAYAADPLVWHGDFKRPTLQAFHDEMQRITIVGHVGRSPLLHLHGEDDRLVPLETSAAGLAKIAGTATESRTYPGARHEILNEINRGEVMADVLAFLARYLPVETGGRRGA</sequence>
<comment type="caution">
    <text evidence="2">The sequence shown here is derived from an EMBL/GenBank/DDBJ whole genome shotgun (WGS) entry which is preliminary data.</text>
</comment>
<gene>
    <name evidence="2" type="ORF">BF93_12575</name>
</gene>
<accession>Z9JX94</accession>
<feature type="domain" description="Serine aminopeptidase S33" evidence="1">
    <location>
        <begin position="28"/>
        <end position="253"/>
    </location>
</feature>
<name>Z9JX94_9MICO</name>
<evidence type="ECO:0000313" key="3">
    <source>
        <dbReference type="Proteomes" id="UP000023067"/>
    </source>
</evidence>
<dbReference type="InterPro" id="IPR022742">
    <property type="entry name" value="Hydrolase_4"/>
</dbReference>
<dbReference type="PRINTS" id="PR00111">
    <property type="entry name" value="ABHYDROLASE"/>
</dbReference>
<dbReference type="HOGENOM" id="CLU_026209_7_2_11"/>
<dbReference type="EMBL" id="JDYK01000003">
    <property type="protein sequence ID" value="EWS82421.1"/>
    <property type="molecule type" value="Genomic_DNA"/>
</dbReference>
<dbReference type="OrthoDB" id="9806902at2"/>
<keyword evidence="3" id="KW-1185">Reference proteome</keyword>
<reference evidence="2 3" key="1">
    <citation type="submission" date="2014-02" db="EMBL/GenBank/DDBJ databases">
        <title>Genome sequence of Brachybacterium phenoliresistens strain W13A50.</title>
        <authorList>
            <person name="Wang X."/>
        </authorList>
    </citation>
    <scope>NUCLEOTIDE SEQUENCE [LARGE SCALE GENOMIC DNA]</scope>
    <source>
        <strain evidence="2 3">W13A50</strain>
    </source>
</reference>
<dbReference type="RefSeq" id="WP_038370974.1">
    <property type="nucleotide sequence ID" value="NZ_KK069989.1"/>
</dbReference>
<organism evidence="2 3">
    <name type="scientific">Brachybacterium phenoliresistens</name>
    <dbReference type="NCBI Taxonomy" id="396014"/>
    <lineage>
        <taxon>Bacteria</taxon>
        <taxon>Bacillati</taxon>
        <taxon>Actinomycetota</taxon>
        <taxon>Actinomycetes</taxon>
        <taxon>Micrococcales</taxon>
        <taxon>Dermabacteraceae</taxon>
        <taxon>Brachybacterium</taxon>
    </lineage>
</organism>
<proteinExistence type="predicted"/>
<dbReference type="SUPFAM" id="SSF53474">
    <property type="entry name" value="alpha/beta-Hydrolases"/>
    <property type="match status" value="1"/>
</dbReference>
<dbReference type="PANTHER" id="PTHR11614">
    <property type="entry name" value="PHOSPHOLIPASE-RELATED"/>
    <property type="match status" value="1"/>
</dbReference>
<dbReference type="InterPro" id="IPR029058">
    <property type="entry name" value="AB_hydrolase_fold"/>
</dbReference>
<dbReference type="Proteomes" id="UP000023067">
    <property type="component" value="Unassembled WGS sequence"/>
</dbReference>
<dbReference type="Gene3D" id="3.40.50.1820">
    <property type="entry name" value="alpha/beta hydrolase"/>
    <property type="match status" value="1"/>
</dbReference>
<dbReference type="GO" id="GO:0003824">
    <property type="term" value="F:catalytic activity"/>
    <property type="evidence" value="ECO:0007669"/>
    <property type="project" value="UniProtKB-ARBA"/>
</dbReference>
<evidence type="ECO:0000259" key="1">
    <source>
        <dbReference type="Pfam" id="PF12146"/>
    </source>
</evidence>
<dbReference type="AlphaFoldDB" id="Z9JX94"/>
<dbReference type="InterPro" id="IPR000073">
    <property type="entry name" value="AB_hydrolase_1"/>
</dbReference>
<dbReference type="PATRIC" id="fig|396014.3.peg.1022"/>
<dbReference type="eggNOG" id="COG2267">
    <property type="taxonomic scope" value="Bacteria"/>
</dbReference>
<dbReference type="InterPro" id="IPR051044">
    <property type="entry name" value="MAG_DAG_Lipase"/>
</dbReference>